<comment type="similarity">
    <text evidence="2">Belongs to the tRNA methyltransferase O family.</text>
</comment>
<dbReference type="PANTHER" id="PTHR12818">
    <property type="entry name" value="TRNA (ADENINE(37)-N6)-METHYLTRANSFERASE"/>
    <property type="match status" value="1"/>
</dbReference>
<dbReference type="PANTHER" id="PTHR12818:SF0">
    <property type="entry name" value="TRNA (ADENINE(37)-N6)-METHYLTRANSFERASE"/>
    <property type="match status" value="1"/>
</dbReference>
<dbReference type="GO" id="GO:0089715">
    <property type="term" value="F:tRNA (L-threonylcarbamoyladenosine(37)-C2) methyltransferase activity"/>
    <property type="evidence" value="ECO:0007669"/>
    <property type="project" value="TreeGrafter"/>
</dbReference>
<evidence type="ECO:0000256" key="1">
    <source>
        <dbReference type="ARBA" id="ARBA00022691"/>
    </source>
</evidence>
<feature type="domain" description="TsaA-like" evidence="3">
    <location>
        <begin position="3"/>
        <end position="140"/>
    </location>
</feature>
<dbReference type="PROSITE" id="PS51668">
    <property type="entry name" value="TSAA_2"/>
    <property type="match status" value="1"/>
</dbReference>
<evidence type="ECO:0000313" key="5">
    <source>
        <dbReference type="Proteomes" id="UP000346198"/>
    </source>
</evidence>
<dbReference type="InterPro" id="IPR023368">
    <property type="entry name" value="UPF0066_cons_site"/>
</dbReference>
<dbReference type="InterPro" id="IPR023370">
    <property type="entry name" value="TrmO-like_N"/>
</dbReference>
<keyword evidence="1" id="KW-0949">S-adenosyl-L-methionine</keyword>
<dbReference type="SUPFAM" id="SSF118196">
    <property type="entry name" value="YaeB-like"/>
    <property type="match status" value="1"/>
</dbReference>
<dbReference type="InterPro" id="IPR036413">
    <property type="entry name" value="YaeB-like_sf"/>
</dbReference>
<sequence>MNINSIATIRSCYSEKFGIPRQPGLVKSATATLELAPPYNTPDAFRGLDGFSHLWIIFVFHQSARDEWKATVRPPRLGGNKRIGVFASRSNFRPNPIGLSVVELLEIDGIRLKLGGGDFLDGTPVLDIKPYIPYADSLPNALGAFAAAAPEPVNRVEFSPKAERALQTLENRDRPALRQLVCDMLAFNPRPAYQTEKPGRVFGTRVFDLEVRWKEANSLVTVLSLDPSLNLIG</sequence>
<dbReference type="CDD" id="cd09281">
    <property type="entry name" value="UPF0066"/>
    <property type="match status" value="1"/>
</dbReference>
<dbReference type="NCBIfam" id="TIGR00104">
    <property type="entry name" value="tRNA_TsaA"/>
    <property type="match status" value="1"/>
</dbReference>
<dbReference type="Pfam" id="PF01980">
    <property type="entry name" value="TrmO_N"/>
    <property type="match status" value="1"/>
</dbReference>
<organism evidence="4 5">
    <name type="scientific">Pontiella sulfatireligans</name>
    <dbReference type="NCBI Taxonomy" id="2750658"/>
    <lineage>
        <taxon>Bacteria</taxon>
        <taxon>Pseudomonadati</taxon>
        <taxon>Kiritimatiellota</taxon>
        <taxon>Kiritimatiellia</taxon>
        <taxon>Kiritimatiellales</taxon>
        <taxon>Pontiellaceae</taxon>
        <taxon>Pontiella</taxon>
    </lineage>
</organism>
<name>A0A6C2UKS2_9BACT</name>
<dbReference type="Pfam" id="PF18389">
    <property type="entry name" value="TrmO_C"/>
    <property type="match status" value="1"/>
</dbReference>
<dbReference type="Proteomes" id="UP000346198">
    <property type="component" value="Unassembled WGS sequence"/>
</dbReference>
<keyword evidence="4" id="KW-0808">Transferase</keyword>
<evidence type="ECO:0000313" key="4">
    <source>
        <dbReference type="EMBL" id="VGO20569.1"/>
    </source>
</evidence>
<gene>
    <name evidence="4" type="primary">trmO</name>
    <name evidence="4" type="ORF">SCARR_02634</name>
</gene>
<reference evidence="4 5" key="1">
    <citation type="submission" date="2019-04" db="EMBL/GenBank/DDBJ databases">
        <authorList>
            <person name="Van Vliet M D."/>
        </authorList>
    </citation>
    <scope>NUCLEOTIDE SEQUENCE [LARGE SCALE GENOMIC DNA]</scope>
    <source>
        <strain evidence="4 5">F21</strain>
    </source>
</reference>
<dbReference type="InterPro" id="IPR040372">
    <property type="entry name" value="YaeB-like"/>
</dbReference>
<dbReference type="GO" id="GO:0032259">
    <property type="term" value="P:methylation"/>
    <property type="evidence" value="ECO:0007669"/>
    <property type="project" value="UniProtKB-KW"/>
</dbReference>
<dbReference type="Gene3D" id="3.30.2310.10">
    <property type="entry name" value="YaeB-like"/>
    <property type="match status" value="1"/>
</dbReference>
<accession>A0A6C2UKS2</accession>
<keyword evidence="5" id="KW-1185">Reference proteome</keyword>
<protein>
    <submittedName>
        <fullName evidence="4">tRNA (Adenine(37)-N6)-methyltransferase</fullName>
    </submittedName>
</protein>
<dbReference type="PROSITE" id="PS01318">
    <property type="entry name" value="TSAA_1"/>
    <property type="match status" value="1"/>
</dbReference>
<evidence type="ECO:0000256" key="2">
    <source>
        <dbReference type="ARBA" id="ARBA00033753"/>
    </source>
</evidence>
<dbReference type="AlphaFoldDB" id="A0A6C2UKS2"/>
<dbReference type="EMBL" id="CAAHFH010000001">
    <property type="protein sequence ID" value="VGO20569.1"/>
    <property type="molecule type" value="Genomic_DNA"/>
</dbReference>
<dbReference type="InterPro" id="IPR036414">
    <property type="entry name" value="YaeB_N_sf"/>
</dbReference>
<evidence type="ECO:0000259" key="3">
    <source>
        <dbReference type="PROSITE" id="PS51668"/>
    </source>
</evidence>
<keyword evidence="4" id="KW-0489">Methyltransferase</keyword>
<dbReference type="Gene3D" id="2.40.30.70">
    <property type="entry name" value="YaeB-like"/>
    <property type="match status" value="1"/>
</dbReference>
<proteinExistence type="inferred from homology"/>
<dbReference type="InterPro" id="IPR041369">
    <property type="entry name" value="TrmO_C"/>
</dbReference>